<evidence type="ECO:0000259" key="2">
    <source>
        <dbReference type="Pfam" id="PF09084"/>
    </source>
</evidence>
<reference evidence="3 4" key="1">
    <citation type="submission" date="2018-06" db="EMBL/GenBank/DDBJ databases">
        <title>Genomic Encyclopedia of Type Strains, Phase IV (KMG-IV): sequencing the most valuable type-strain genomes for metagenomic binning, comparative biology and taxonomic classification.</title>
        <authorList>
            <person name="Goeker M."/>
        </authorList>
    </citation>
    <scope>NUCLEOTIDE SEQUENCE [LARGE SCALE GENOMIC DNA]</scope>
    <source>
        <strain evidence="3 4">DSM 18048</strain>
    </source>
</reference>
<dbReference type="EMBL" id="QJSX01000006">
    <property type="protein sequence ID" value="PYE54180.1"/>
    <property type="molecule type" value="Genomic_DNA"/>
</dbReference>
<dbReference type="InterPro" id="IPR027939">
    <property type="entry name" value="NMT1/THI5"/>
</dbReference>
<dbReference type="Pfam" id="PF09084">
    <property type="entry name" value="NMT1"/>
    <property type="match status" value="1"/>
</dbReference>
<proteinExistence type="predicted"/>
<feature type="domain" description="SsuA/THI5-like" evidence="2">
    <location>
        <begin position="36"/>
        <end position="245"/>
    </location>
</feature>
<dbReference type="OrthoDB" id="9815602at2"/>
<gene>
    <name evidence="3" type="ORF">DES52_106146</name>
</gene>
<feature type="chain" id="PRO_5016314928" evidence="1">
    <location>
        <begin position="23"/>
        <end position="319"/>
    </location>
</feature>
<feature type="signal peptide" evidence="1">
    <location>
        <begin position="1"/>
        <end position="22"/>
    </location>
</feature>
<dbReference type="SUPFAM" id="SSF53850">
    <property type="entry name" value="Periplasmic binding protein-like II"/>
    <property type="match status" value="1"/>
</dbReference>
<dbReference type="PANTHER" id="PTHR31528:SF15">
    <property type="entry name" value="RIBOFLAVIN-BINDING PROTEIN RIBY"/>
    <property type="match status" value="1"/>
</dbReference>
<dbReference type="PANTHER" id="PTHR31528">
    <property type="entry name" value="4-AMINO-5-HYDROXYMETHYL-2-METHYLPYRIMIDINE PHOSPHATE SYNTHASE THI11-RELATED"/>
    <property type="match status" value="1"/>
</dbReference>
<evidence type="ECO:0000256" key="1">
    <source>
        <dbReference type="SAM" id="SignalP"/>
    </source>
</evidence>
<organism evidence="3 4">
    <name type="scientific">Deinococcus yavapaiensis KR-236</name>
    <dbReference type="NCBI Taxonomy" id="694435"/>
    <lineage>
        <taxon>Bacteria</taxon>
        <taxon>Thermotogati</taxon>
        <taxon>Deinococcota</taxon>
        <taxon>Deinococci</taxon>
        <taxon>Deinococcales</taxon>
        <taxon>Deinococcaceae</taxon>
        <taxon>Deinococcus</taxon>
    </lineage>
</organism>
<evidence type="ECO:0000313" key="4">
    <source>
        <dbReference type="Proteomes" id="UP000248326"/>
    </source>
</evidence>
<sequence>MVDKNLVGSAILAALLAGSAGAQSRTITIGLGYIPNVQFAPFYTAEQQGYFKREGLNVKFQHGYVSELMPLLLQGKLDFVVGDPEDAILARVQGAPVKYVMAVYQKLPATLFSLPGEGIDAANDLRGKTIGIPGAFGSSYFALQAFLKANKLSERDVRLAPIGFTQLEAVRAKRVDAAVGFVNNEVVQLRASGIRPNTLDLTKAYPMVGAGLITTEKVLADAVAKKVVRAAQRGVTFTISNPQRAFEIATSAAYAGPNGGTLDVLKASVALMRGGAFVGAIDARNWGTAVGFLQTSGQVPKRFKPSDFYSGAYLDKSVK</sequence>
<comment type="caution">
    <text evidence="3">The sequence shown here is derived from an EMBL/GenBank/DDBJ whole genome shotgun (WGS) entry which is preliminary data.</text>
</comment>
<keyword evidence="1" id="KW-0732">Signal</keyword>
<dbReference type="RefSeq" id="WP_110886564.1">
    <property type="nucleotide sequence ID" value="NZ_QJSX01000006.1"/>
</dbReference>
<dbReference type="Gene3D" id="3.40.190.10">
    <property type="entry name" value="Periplasmic binding protein-like II"/>
    <property type="match status" value="2"/>
</dbReference>
<accession>A0A318SAI4</accession>
<protein>
    <submittedName>
        <fullName evidence="3">NitT/TauT family transport system substrate-binding protein</fullName>
    </submittedName>
</protein>
<dbReference type="Proteomes" id="UP000248326">
    <property type="component" value="Unassembled WGS sequence"/>
</dbReference>
<dbReference type="AlphaFoldDB" id="A0A318SAI4"/>
<keyword evidence="4" id="KW-1185">Reference proteome</keyword>
<dbReference type="InterPro" id="IPR015168">
    <property type="entry name" value="SsuA/THI5"/>
</dbReference>
<dbReference type="GO" id="GO:0009228">
    <property type="term" value="P:thiamine biosynthetic process"/>
    <property type="evidence" value="ECO:0007669"/>
    <property type="project" value="InterPro"/>
</dbReference>
<name>A0A318SAI4_9DEIO</name>
<evidence type="ECO:0000313" key="3">
    <source>
        <dbReference type="EMBL" id="PYE54180.1"/>
    </source>
</evidence>